<accession>A0A0P9PXX0</accession>
<dbReference type="InterPro" id="IPR000182">
    <property type="entry name" value="GNAT_dom"/>
</dbReference>
<reference evidence="10 11" key="2">
    <citation type="submission" date="2018-08" db="EMBL/GenBank/DDBJ databases">
        <title>Recombination of ecologically and evolutionarily significant loci maintains genetic cohesion in the Pseudomonas syringae species complex.</title>
        <authorList>
            <person name="Dillon M."/>
            <person name="Thakur S."/>
            <person name="Almeida R.N.D."/>
            <person name="Weir B.S."/>
            <person name="Guttman D.S."/>
        </authorList>
    </citation>
    <scope>NUCLEOTIDE SEQUENCE [LARGE SCALE GENOMIC DNA]</scope>
    <source>
        <strain evidence="8 11">ICMP 4316</strain>
        <strain evidence="7 10">ICMP 8636</strain>
    </source>
</reference>
<organism evidence="6 9">
    <name type="scientific">Pseudomonas amygdali pv. eriobotryae</name>
    <dbReference type="NCBI Taxonomy" id="129137"/>
    <lineage>
        <taxon>Bacteria</taxon>
        <taxon>Pseudomonadati</taxon>
        <taxon>Pseudomonadota</taxon>
        <taxon>Gammaproteobacteria</taxon>
        <taxon>Pseudomonadales</taxon>
        <taxon>Pseudomonadaceae</taxon>
        <taxon>Pseudomonas</taxon>
        <taxon>Pseudomonas amygdali</taxon>
    </lineage>
</organism>
<keyword evidence="2" id="KW-0012">Acyltransferase</keyword>
<dbReference type="Gene3D" id="3.40.630.30">
    <property type="match status" value="1"/>
</dbReference>
<dbReference type="Proteomes" id="UP000630864">
    <property type="component" value="Unassembled WGS sequence"/>
</dbReference>
<evidence type="ECO:0000313" key="7">
    <source>
        <dbReference type="EMBL" id="RMM03525.1"/>
    </source>
</evidence>
<comment type="similarity">
    <text evidence="3">Belongs to the acetyltransferase family. RimJ subfamily.</text>
</comment>
<dbReference type="EMBL" id="RBPV01000229">
    <property type="protein sequence ID" value="RMO58491.1"/>
    <property type="molecule type" value="Genomic_DNA"/>
</dbReference>
<protein>
    <submittedName>
        <fullName evidence="5 6">Ribosomal-protein-alanine acetyltransferase</fullName>
    </submittedName>
</protein>
<evidence type="ECO:0000313" key="8">
    <source>
        <dbReference type="EMBL" id="RMO58491.1"/>
    </source>
</evidence>
<sequence>MEYSGEGFFLRALTSDDFELISRYENVNRGHLQRWEPLRDEQYFTSESARKRVQQQCESMQAGGSIFFLLLEPDSGELLGRCNYTNIVKGVFQACNLGFSLAESAQGRGIMKKSLQITNSYCFEQVGLNRIMANHLPSNVRSERLLQSLGFEKEGYARAYLKIAGAWEDHILRSLINPR</sequence>
<evidence type="ECO:0000313" key="11">
    <source>
        <dbReference type="Proteomes" id="UP000275613"/>
    </source>
</evidence>
<keyword evidence="6" id="KW-0689">Ribosomal protein</keyword>
<dbReference type="SUPFAM" id="SSF55729">
    <property type="entry name" value="Acyl-CoA N-acyltransferases (Nat)"/>
    <property type="match status" value="1"/>
</dbReference>
<evidence type="ECO:0000313" key="9">
    <source>
        <dbReference type="Proteomes" id="UP000050490"/>
    </source>
</evidence>
<keyword evidence="1 6" id="KW-0808">Transferase</keyword>
<dbReference type="Proteomes" id="UP000272627">
    <property type="component" value="Unassembled WGS sequence"/>
</dbReference>
<evidence type="ECO:0000313" key="6">
    <source>
        <dbReference type="EMBL" id="KPX19149.1"/>
    </source>
</evidence>
<gene>
    <name evidence="5" type="primary">rimJ</name>
    <name evidence="6" type="ORF">ALO70_02754</name>
    <name evidence="8" type="ORF">ALQ39_200154</name>
    <name evidence="7" type="ORF">ALQ86_200141</name>
    <name evidence="5" type="ORF">PSE10A_57140</name>
</gene>
<comment type="caution">
    <text evidence="6">The sequence shown here is derived from an EMBL/GenBank/DDBJ whole genome shotgun (WGS) entry which is preliminary data.</text>
</comment>
<dbReference type="EMBL" id="RBOA01000051">
    <property type="protein sequence ID" value="RMM03525.1"/>
    <property type="molecule type" value="Genomic_DNA"/>
</dbReference>
<dbReference type="Proteomes" id="UP000050490">
    <property type="component" value="Unassembled WGS sequence"/>
</dbReference>
<evidence type="ECO:0000256" key="3">
    <source>
        <dbReference type="ARBA" id="ARBA00038502"/>
    </source>
</evidence>
<feature type="domain" description="N-acetyltransferase" evidence="4">
    <location>
        <begin position="22"/>
        <end position="174"/>
    </location>
</feature>
<keyword evidence="6" id="KW-0687">Ribonucleoprotein</keyword>
<dbReference type="Pfam" id="PF13302">
    <property type="entry name" value="Acetyltransf_3"/>
    <property type="match status" value="1"/>
</dbReference>
<dbReference type="AlphaFoldDB" id="A0A0P9PXX0"/>
<evidence type="ECO:0000256" key="2">
    <source>
        <dbReference type="ARBA" id="ARBA00023315"/>
    </source>
</evidence>
<dbReference type="EMBL" id="BMZW01000074">
    <property type="protein sequence ID" value="GFZ63203.1"/>
    <property type="molecule type" value="Genomic_DNA"/>
</dbReference>
<evidence type="ECO:0000259" key="4">
    <source>
        <dbReference type="PROSITE" id="PS51186"/>
    </source>
</evidence>
<name>A0A0P9PXX0_PSEA0</name>
<dbReference type="InterPro" id="IPR016181">
    <property type="entry name" value="Acyl_CoA_acyltransferase"/>
</dbReference>
<dbReference type="EMBL" id="LJQI01000439">
    <property type="protein sequence ID" value="KPX19149.1"/>
    <property type="molecule type" value="Genomic_DNA"/>
</dbReference>
<evidence type="ECO:0000313" key="5">
    <source>
        <dbReference type="EMBL" id="GFZ63203.1"/>
    </source>
</evidence>
<dbReference type="Proteomes" id="UP000275613">
    <property type="component" value="Unassembled WGS sequence"/>
</dbReference>
<dbReference type="PROSITE" id="PS51186">
    <property type="entry name" value="GNAT"/>
    <property type="match status" value="1"/>
</dbReference>
<dbReference type="GO" id="GO:0005840">
    <property type="term" value="C:ribosome"/>
    <property type="evidence" value="ECO:0007669"/>
    <property type="project" value="UniProtKB-KW"/>
</dbReference>
<dbReference type="GO" id="GO:0008999">
    <property type="term" value="F:protein-N-terminal-alanine acetyltransferase activity"/>
    <property type="evidence" value="ECO:0007669"/>
    <property type="project" value="TreeGrafter"/>
</dbReference>
<dbReference type="PANTHER" id="PTHR43792">
    <property type="entry name" value="GNAT FAMILY, PUTATIVE (AFU_ORTHOLOGUE AFUA_3G00765)-RELATED-RELATED"/>
    <property type="match status" value="1"/>
</dbReference>
<evidence type="ECO:0000256" key="1">
    <source>
        <dbReference type="ARBA" id="ARBA00022679"/>
    </source>
</evidence>
<dbReference type="RefSeq" id="WP_057422959.1">
    <property type="nucleotide sequence ID" value="NZ_BMZW01000074.1"/>
</dbReference>
<evidence type="ECO:0000313" key="10">
    <source>
        <dbReference type="Proteomes" id="UP000272627"/>
    </source>
</evidence>
<proteinExistence type="inferred from homology"/>
<dbReference type="GO" id="GO:0005737">
    <property type="term" value="C:cytoplasm"/>
    <property type="evidence" value="ECO:0007669"/>
    <property type="project" value="TreeGrafter"/>
</dbReference>
<dbReference type="InterPro" id="IPR051531">
    <property type="entry name" value="N-acetyltransferase"/>
</dbReference>
<dbReference type="PATRIC" id="fig|129137.4.peg.4002"/>
<reference evidence="6 9" key="1">
    <citation type="submission" date="2015-09" db="EMBL/GenBank/DDBJ databases">
        <title>Genome announcement of multiple Pseudomonas syringae strains.</title>
        <authorList>
            <person name="Thakur S."/>
            <person name="Wang P.W."/>
            <person name="Gong Y."/>
            <person name="Weir B.S."/>
            <person name="Guttman D.S."/>
        </authorList>
    </citation>
    <scope>NUCLEOTIDE SEQUENCE [LARGE SCALE GENOMIC DNA]</scope>
    <source>
        <strain evidence="6 9">ICMP4455</strain>
    </source>
</reference>
<reference evidence="5" key="3">
    <citation type="submission" date="2020-09" db="EMBL/GenBank/DDBJ databases">
        <title>Pseudomonas syringae pv. eriobotryae genome sequence causing loquat canker disease.</title>
        <authorList>
            <person name="Fukuda S."/>
            <person name="Tashiro H."/>
            <person name="Nagano Y."/>
        </authorList>
    </citation>
    <scope>NUCLEOTIDE SEQUENCE</scope>
    <source>
        <strain evidence="5">AM001</strain>
    </source>
</reference>
<dbReference type="PANTHER" id="PTHR43792:SF8">
    <property type="entry name" value="[RIBOSOMAL PROTEIN US5]-ALANINE N-ACETYLTRANSFERASE"/>
    <property type="match status" value="1"/>
</dbReference>